<proteinExistence type="predicted"/>
<dbReference type="EMBL" id="LIZY01000029">
    <property type="protein sequence ID" value="KPJ64382.1"/>
    <property type="molecule type" value="Genomic_DNA"/>
</dbReference>
<dbReference type="InterPro" id="IPR054491">
    <property type="entry name" value="MGH1-like_GH"/>
</dbReference>
<dbReference type="SUPFAM" id="SSF48208">
    <property type="entry name" value="Six-hairpin glycosidases"/>
    <property type="match status" value="1"/>
</dbReference>
<reference evidence="2 3" key="1">
    <citation type="journal article" date="2015" name="Microbiome">
        <title>Genomic resolution of linkages in carbon, nitrogen, and sulfur cycling among widespread estuary sediment bacteria.</title>
        <authorList>
            <person name="Baker B.J."/>
            <person name="Lazar C.S."/>
            <person name="Teske A.P."/>
            <person name="Dick G.J."/>
        </authorList>
    </citation>
    <scope>NUCLEOTIDE SEQUENCE [LARGE SCALE GENOMIC DNA]</scope>
    <source>
        <strain evidence="2">DG_56</strain>
    </source>
</reference>
<protein>
    <recommendedName>
        <fullName evidence="1">Mannosylglycerate hydrolase MGH1-like glycoside hydrolase domain-containing protein</fullName>
    </recommendedName>
</protein>
<name>A0A0S7XPH8_9BACT</name>
<comment type="caution">
    <text evidence="2">The sequence shown here is derived from an EMBL/GenBank/DDBJ whole genome shotgun (WGS) entry which is preliminary data.</text>
</comment>
<dbReference type="Pfam" id="PF22422">
    <property type="entry name" value="MGH1-like_GH"/>
    <property type="match status" value="1"/>
</dbReference>
<evidence type="ECO:0000313" key="2">
    <source>
        <dbReference type="EMBL" id="KPJ64382.1"/>
    </source>
</evidence>
<evidence type="ECO:0000259" key="1">
    <source>
        <dbReference type="Pfam" id="PF22422"/>
    </source>
</evidence>
<dbReference type="InterPro" id="IPR012341">
    <property type="entry name" value="6hp_glycosidase-like_sf"/>
</dbReference>
<feature type="domain" description="Mannosylglycerate hydrolase MGH1-like glycoside hydrolase" evidence="1">
    <location>
        <begin position="3"/>
        <end position="183"/>
    </location>
</feature>
<dbReference type="AlphaFoldDB" id="A0A0S7XPH8"/>
<evidence type="ECO:0000313" key="3">
    <source>
        <dbReference type="Proteomes" id="UP000052020"/>
    </source>
</evidence>
<dbReference type="InterPro" id="IPR008928">
    <property type="entry name" value="6-hairpin_glycosidase_sf"/>
</dbReference>
<dbReference type="Gene3D" id="1.50.10.10">
    <property type="match status" value="1"/>
</dbReference>
<accession>A0A0S7XPH8</accession>
<organism evidence="2 3">
    <name type="scientific">candidate division KD3-62 bacterium DG_56</name>
    <dbReference type="NCBI Taxonomy" id="1704032"/>
    <lineage>
        <taxon>Bacteria</taxon>
        <taxon>candidate division KD3-62</taxon>
    </lineage>
</organism>
<dbReference type="GO" id="GO:0005975">
    <property type="term" value="P:carbohydrate metabolic process"/>
    <property type="evidence" value="ECO:0007669"/>
    <property type="project" value="InterPro"/>
</dbReference>
<gene>
    <name evidence="2" type="ORF">AMK68_01795</name>
</gene>
<dbReference type="Proteomes" id="UP000052020">
    <property type="component" value="Unassembled WGS sequence"/>
</dbReference>
<sequence>MADEASHWAAKAEATKRAVLEKMWDPEQEQFFDVDSRTMKRSTYEPSVCFYPFLTDITGPEHLGAIRNRLLNPEKFWTKWPVPTSSIDDPFFDPEAEWKGRRMSCPWTGRVWPMTNSHVAEALARAALRLDRRLAEPAAELITRFIKMMFFDQDLDRPNCYEHYNPFTGMPCLYRGVDDYQHSWVVDLIIKYVAGVQPQPTPTLVVDPLPFGLKQFTLDRVRYKGHWVKVTWSEKGGLRVFVDGKQAARRPRLERIEVPL</sequence>